<reference evidence="9 10" key="1">
    <citation type="submission" date="2018-05" db="EMBL/GenBank/DDBJ databases">
        <title>Genomic analysis of Gracilibacillus dipsosauri DD1 reveals novel features of a salt-tolerant amylase.</title>
        <authorList>
            <person name="Deutch C.E."/>
            <person name="Yang S."/>
        </authorList>
    </citation>
    <scope>NUCLEOTIDE SEQUENCE [LARGE SCALE GENOMIC DNA]</scope>
    <source>
        <strain evidence="9 10">DD1</strain>
    </source>
</reference>
<feature type="transmembrane region" description="Helical" evidence="7">
    <location>
        <begin position="32"/>
        <end position="61"/>
    </location>
</feature>
<dbReference type="GO" id="GO:0005886">
    <property type="term" value="C:plasma membrane"/>
    <property type="evidence" value="ECO:0007669"/>
    <property type="project" value="UniProtKB-SubCell"/>
</dbReference>
<feature type="transmembrane region" description="Helical" evidence="7">
    <location>
        <begin position="283"/>
        <end position="303"/>
    </location>
</feature>
<feature type="transmembrane region" description="Helical" evidence="7">
    <location>
        <begin position="176"/>
        <end position="198"/>
    </location>
</feature>
<evidence type="ECO:0000259" key="8">
    <source>
        <dbReference type="PROSITE" id="PS50928"/>
    </source>
</evidence>
<gene>
    <name evidence="9" type="ORF">DLJ74_17110</name>
</gene>
<keyword evidence="4 7" id="KW-0812">Transmembrane</keyword>
<evidence type="ECO:0000256" key="3">
    <source>
        <dbReference type="ARBA" id="ARBA00022475"/>
    </source>
</evidence>
<dbReference type="Proteomes" id="UP000245624">
    <property type="component" value="Unassembled WGS sequence"/>
</dbReference>
<evidence type="ECO:0000256" key="6">
    <source>
        <dbReference type="ARBA" id="ARBA00023136"/>
    </source>
</evidence>
<dbReference type="Gene3D" id="1.10.3720.10">
    <property type="entry name" value="MetI-like"/>
    <property type="match status" value="1"/>
</dbReference>
<evidence type="ECO:0000256" key="5">
    <source>
        <dbReference type="ARBA" id="ARBA00022989"/>
    </source>
</evidence>
<evidence type="ECO:0000256" key="1">
    <source>
        <dbReference type="ARBA" id="ARBA00004651"/>
    </source>
</evidence>
<dbReference type="CDD" id="cd06261">
    <property type="entry name" value="TM_PBP2"/>
    <property type="match status" value="1"/>
</dbReference>
<evidence type="ECO:0000256" key="7">
    <source>
        <dbReference type="RuleBase" id="RU363032"/>
    </source>
</evidence>
<keyword evidence="5 7" id="KW-1133">Transmembrane helix</keyword>
<dbReference type="GO" id="GO:0055085">
    <property type="term" value="P:transmembrane transport"/>
    <property type="evidence" value="ECO:0007669"/>
    <property type="project" value="InterPro"/>
</dbReference>
<dbReference type="EMBL" id="QGTD01000018">
    <property type="protein sequence ID" value="PWU67285.1"/>
    <property type="molecule type" value="Genomic_DNA"/>
</dbReference>
<evidence type="ECO:0000256" key="2">
    <source>
        <dbReference type="ARBA" id="ARBA00022448"/>
    </source>
</evidence>
<feature type="transmembrane region" description="Helical" evidence="7">
    <location>
        <begin position="127"/>
        <end position="147"/>
    </location>
</feature>
<keyword evidence="2 7" id="KW-0813">Transport</keyword>
<dbReference type="SUPFAM" id="SSF161098">
    <property type="entry name" value="MetI-like"/>
    <property type="match status" value="1"/>
</dbReference>
<protein>
    <submittedName>
        <fullName evidence="9">Sugar ABC transporter permease</fullName>
    </submittedName>
</protein>
<keyword evidence="3" id="KW-1003">Cell membrane</keyword>
<dbReference type="InterPro" id="IPR000515">
    <property type="entry name" value="MetI-like"/>
</dbReference>
<dbReference type="RefSeq" id="WP_109985369.1">
    <property type="nucleotide sequence ID" value="NZ_QGTD01000018.1"/>
</dbReference>
<organism evidence="9 10">
    <name type="scientific">Gracilibacillus dipsosauri</name>
    <dbReference type="NCBI Taxonomy" id="178340"/>
    <lineage>
        <taxon>Bacteria</taxon>
        <taxon>Bacillati</taxon>
        <taxon>Bacillota</taxon>
        <taxon>Bacilli</taxon>
        <taxon>Bacillales</taxon>
        <taxon>Bacillaceae</taxon>
        <taxon>Gracilibacillus</taxon>
    </lineage>
</organism>
<evidence type="ECO:0000313" key="10">
    <source>
        <dbReference type="Proteomes" id="UP000245624"/>
    </source>
</evidence>
<accession>A0A317KV49</accession>
<dbReference type="InterPro" id="IPR051393">
    <property type="entry name" value="ABC_transporter_permease"/>
</dbReference>
<dbReference type="AlphaFoldDB" id="A0A317KV49"/>
<proteinExistence type="inferred from homology"/>
<dbReference type="Pfam" id="PF00528">
    <property type="entry name" value="BPD_transp_1"/>
    <property type="match status" value="1"/>
</dbReference>
<feature type="transmembrane region" description="Helical" evidence="7">
    <location>
        <begin position="229"/>
        <end position="249"/>
    </location>
</feature>
<dbReference type="PROSITE" id="PS50928">
    <property type="entry name" value="ABC_TM1"/>
    <property type="match status" value="1"/>
</dbReference>
<dbReference type="PANTHER" id="PTHR30193:SF37">
    <property type="entry name" value="INNER MEMBRANE ABC TRANSPORTER PERMEASE PROTEIN YCJO"/>
    <property type="match status" value="1"/>
</dbReference>
<dbReference type="OrthoDB" id="9787541at2"/>
<comment type="caution">
    <text evidence="9">The sequence shown here is derived from an EMBL/GenBank/DDBJ whole genome shotgun (WGS) entry which is preliminary data.</text>
</comment>
<keyword evidence="6 7" id="KW-0472">Membrane</keyword>
<comment type="similarity">
    <text evidence="7">Belongs to the binding-protein-dependent transport system permease family.</text>
</comment>
<dbReference type="PANTHER" id="PTHR30193">
    <property type="entry name" value="ABC TRANSPORTER PERMEASE PROTEIN"/>
    <property type="match status" value="1"/>
</dbReference>
<evidence type="ECO:0000256" key="4">
    <source>
        <dbReference type="ARBA" id="ARBA00022692"/>
    </source>
</evidence>
<name>A0A317KV49_9BACI</name>
<keyword evidence="10" id="KW-1185">Reference proteome</keyword>
<sequence length="311" mass="34600">MKLNKQYRVHENVLSIDSIPRKSSFNRYQSRAAYILIAPALILFIIFMVIPIGMAIVLSFMEYDIISQMNWVGIENFKRLIDDSILWQTFRNVGLLAFFYVPLMVIISLLLAVLVTQPYRGVTFFRLAFYMPTVTSAVAASIVWLWLLNSEFGLINQILSYVGISGPAWLSESGPAMASVIGVTLWLGVGGNMIIYMAGIKGIPAQLYEAAKIDGASAFKQLIYITIPMLRPTTLLISTMTIIGALQIFDQAYVLTQGGPANSTKTIVYHIYTTGFEQLQMGYASAQALVLTLAILIFTAINFKINQSNDF</sequence>
<feature type="domain" description="ABC transmembrane type-1" evidence="8">
    <location>
        <begin position="90"/>
        <end position="302"/>
    </location>
</feature>
<comment type="subcellular location">
    <subcellularLocation>
        <location evidence="1 7">Cell membrane</location>
        <topology evidence="1 7">Multi-pass membrane protein</topology>
    </subcellularLocation>
</comment>
<dbReference type="InterPro" id="IPR035906">
    <property type="entry name" value="MetI-like_sf"/>
</dbReference>
<evidence type="ECO:0000313" key="9">
    <source>
        <dbReference type="EMBL" id="PWU67285.1"/>
    </source>
</evidence>
<feature type="transmembrane region" description="Helical" evidence="7">
    <location>
        <begin position="93"/>
        <end position="115"/>
    </location>
</feature>